<feature type="transmembrane region" description="Helical" evidence="6">
    <location>
        <begin position="255"/>
        <end position="279"/>
    </location>
</feature>
<comment type="caution">
    <text evidence="7">The sequence shown here is derived from an EMBL/GenBank/DDBJ whole genome shotgun (WGS) entry which is preliminary data.</text>
</comment>
<evidence type="ECO:0000256" key="1">
    <source>
        <dbReference type="ARBA" id="ARBA00004651"/>
    </source>
</evidence>
<proteinExistence type="predicted"/>
<evidence type="ECO:0000256" key="2">
    <source>
        <dbReference type="ARBA" id="ARBA00022475"/>
    </source>
</evidence>
<dbReference type="InterPro" id="IPR022791">
    <property type="entry name" value="L-PG_synthase/AglD"/>
</dbReference>
<evidence type="ECO:0000256" key="6">
    <source>
        <dbReference type="SAM" id="Phobius"/>
    </source>
</evidence>
<dbReference type="Pfam" id="PF03706">
    <property type="entry name" value="LPG_synthase_TM"/>
    <property type="match status" value="1"/>
</dbReference>
<keyword evidence="2" id="KW-1003">Cell membrane</keyword>
<dbReference type="RefSeq" id="WP_379663594.1">
    <property type="nucleotide sequence ID" value="NZ_JBHUDG010000044.1"/>
</dbReference>
<comment type="subcellular location">
    <subcellularLocation>
        <location evidence="1">Cell membrane</location>
        <topology evidence="1">Multi-pass membrane protein</topology>
    </subcellularLocation>
</comment>
<dbReference type="PANTHER" id="PTHR40277:SF1">
    <property type="entry name" value="BLL5419 PROTEIN"/>
    <property type="match status" value="1"/>
</dbReference>
<evidence type="ECO:0000313" key="8">
    <source>
        <dbReference type="Proteomes" id="UP001597118"/>
    </source>
</evidence>
<sequence length="293" mass="33297">MFKQGLKLTAKIAITTFALYWVFKNTDIDLLWKNITKSDPLFLLLAILSFLLSQLFAAARVNIFFHQIKLSLNKFYNYKLYLVGMFYNVFLPGGIGGEGYKIYFLNKNFGTDKRQLITAIFLDKLSGLWAICLLICSFIPFIEETSFLNIYSFSAIIAGTTVYILLYKIFFKQFFTAFPKAHLHALGLQVMQVACVIFILFALKEDQDNLRLLPYLTLFLASAFMALFPFTIGGLGARELVFLYGSKYLELDPQIAVTLSLLFFAVSAICSLPGGYFIFRPEAIAKEKNSETI</sequence>
<dbReference type="Proteomes" id="UP001597118">
    <property type="component" value="Unassembled WGS sequence"/>
</dbReference>
<evidence type="ECO:0000256" key="3">
    <source>
        <dbReference type="ARBA" id="ARBA00022692"/>
    </source>
</evidence>
<keyword evidence="5 6" id="KW-0472">Membrane</keyword>
<evidence type="ECO:0000256" key="5">
    <source>
        <dbReference type="ARBA" id="ARBA00023136"/>
    </source>
</evidence>
<evidence type="ECO:0000313" key="7">
    <source>
        <dbReference type="EMBL" id="MFD1631225.1"/>
    </source>
</evidence>
<gene>
    <name evidence="7" type="ORF">ACFSAH_15215</name>
</gene>
<feature type="transmembrane region" description="Helical" evidence="6">
    <location>
        <begin position="5"/>
        <end position="23"/>
    </location>
</feature>
<organism evidence="7 8">
    <name type="scientific">Pseudopedobacter beijingensis</name>
    <dbReference type="NCBI Taxonomy" id="1207056"/>
    <lineage>
        <taxon>Bacteria</taxon>
        <taxon>Pseudomonadati</taxon>
        <taxon>Bacteroidota</taxon>
        <taxon>Sphingobacteriia</taxon>
        <taxon>Sphingobacteriales</taxon>
        <taxon>Sphingobacteriaceae</taxon>
        <taxon>Pseudopedobacter</taxon>
    </lineage>
</organism>
<name>A0ABW4IEP7_9SPHI</name>
<feature type="transmembrane region" description="Helical" evidence="6">
    <location>
        <begin position="148"/>
        <end position="170"/>
    </location>
</feature>
<dbReference type="PANTHER" id="PTHR40277">
    <property type="entry name" value="BLL5419 PROTEIN"/>
    <property type="match status" value="1"/>
</dbReference>
<keyword evidence="8" id="KW-1185">Reference proteome</keyword>
<feature type="transmembrane region" description="Helical" evidence="6">
    <location>
        <begin position="75"/>
        <end position="96"/>
    </location>
</feature>
<feature type="transmembrane region" description="Helical" evidence="6">
    <location>
        <begin position="43"/>
        <end position="63"/>
    </location>
</feature>
<feature type="transmembrane region" description="Helical" evidence="6">
    <location>
        <begin position="116"/>
        <end position="141"/>
    </location>
</feature>
<protein>
    <submittedName>
        <fullName evidence="7">Lysylphosphatidylglycerol synthase transmembrane domain-containing protein</fullName>
    </submittedName>
</protein>
<keyword evidence="3 6" id="KW-0812">Transmembrane</keyword>
<dbReference type="EMBL" id="JBHUDG010000044">
    <property type="protein sequence ID" value="MFD1631225.1"/>
    <property type="molecule type" value="Genomic_DNA"/>
</dbReference>
<feature type="transmembrane region" description="Helical" evidence="6">
    <location>
        <begin position="215"/>
        <end position="235"/>
    </location>
</feature>
<reference evidence="8" key="1">
    <citation type="journal article" date="2019" name="Int. J. Syst. Evol. Microbiol.">
        <title>The Global Catalogue of Microorganisms (GCM) 10K type strain sequencing project: providing services to taxonomists for standard genome sequencing and annotation.</title>
        <authorList>
            <consortium name="The Broad Institute Genomics Platform"/>
            <consortium name="The Broad Institute Genome Sequencing Center for Infectious Disease"/>
            <person name="Wu L."/>
            <person name="Ma J."/>
        </authorList>
    </citation>
    <scope>NUCLEOTIDE SEQUENCE [LARGE SCALE GENOMIC DNA]</scope>
    <source>
        <strain evidence="8">CCUG 53762</strain>
    </source>
</reference>
<feature type="transmembrane region" description="Helical" evidence="6">
    <location>
        <begin position="182"/>
        <end position="203"/>
    </location>
</feature>
<accession>A0ABW4IEP7</accession>
<keyword evidence="4 6" id="KW-1133">Transmembrane helix</keyword>
<evidence type="ECO:0000256" key="4">
    <source>
        <dbReference type="ARBA" id="ARBA00022989"/>
    </source>
</evidence>
<dbReference type="NCBIfam" id="TIGR00374">
    <property type="entry name" value="flippase-like domain"/>
    <property type="match status" value="1"/>
</dbReference>